<evidence type="ECO:0000256" key="2">
    <source>
        <dbReference type="SAM" id="MobiDB-lite"/>
    </source>
</evidence>
<feature type="coiled-coil region" evidence="1">
    <location>
        <begin position="498"/>
        <end position="529"/>
    </location>
</feature>
<dbReference type="AlphaFoldDB" id="A0ABD3HN53"/>
<gene>
    <name evidence="3" type="ORF">R1sor_005192</name>
</gene>
<dbReference type="SUPFAM" id="SSF57997">
    <property type="entry name" value="Tropomyosin"/>
    <property type="match status" value="2"/>
</dbReference>
<feature type="compositionally biased region" description="Polar residues" evidence="2">
    <location>
        <begin position="451"/>
        <end position="464"/>
    </location>
</feature>
<comment type="caution">
    <text evidence="3">The sequence shown here is derived from an EMBL/GenBank/DDBJ whole genome shotgun (WGS) entry which is preliminary data.</text>
</comment>
<dbReference type="Proteomes" id="UP001633002">
    <property type="component" value="Unassembled WGS sequence"/>
</dbReference>
<feature type="compositionally biased region" description="Low complexity" evidence="2">
    <location>
        <begin position="48"/>
        <end position="59"/>
    </location>
</feature>
<feature type="coiled-coil region" evidence="1">
    <location>
        <begin position="1066"/>
        <end position="1093"/>
    </location>
</feature>
<accession>A0ABD3HN53</accession>
<feature type="compositionally biased region" description="Basic and acidic residues" evidence="2">
    <location>
        <begin position="161"/>
        <end position="171"/>
    </location>
</feature>
<feature type="compositionally biased region" description="Polar residues" evidence="2">
    <location>
        <begin position="264"/>
        <end position="283"/>
    </location>
</feature>
<proteinExistence type="predicted"/>
<dbReference type="PANTHER" id="PTHR47491">
    <property type="entry name" value="CAP-GLY DOMAIN LINKER"/>
    <property type="match status" value="1"/>
</dbReference>
<reference evidence="3 4" key="1">
    <citation type="submission" date="2024-09" db="EMBL/GenBank/DDBJ databases">
        <title>Chromosome-scale assembly of Riccia sorocarpa.</title>
        <authorList>
            <person name="Paukszto L."/>
        </authorList>
    </citation>
    <scope>NUCLEOTIDE SEQUENCE [LARGE SCALE GENOMIC DNA]</scope>
    <source>
        <strain evidence="3">LP-2024</strain>
        <tissue evidence="3">Aerial parts of the thallus</tissue>
    </source>
</reference>
<dbReference type="PANTHER" id="PTHR47491:SF5">
    <property type="entry name" value="CAP-GLY DOMAIN LINKER"/>
    <property type="match status" value="1"/>
</dbReference>
<protein>
    <submittedName>
        <fullName evidence="3">Uncharacterized protein</fullName>
    </submittedName>
</protein>
<feature type="coiled-coil region" evidence="1">
    <location>
        <begin position="1122"/>
        <end position="1219"/>
    </location>
</feature>
<keyword evidence="4" id="KW-1185">Reference proteome</keyword>
<evidence type="ECO:0000313" key="3">
    <source>
        <dbReference type="EMBL" id="KAL3691541.1"/>
    </source>
</evidence>
<evidence type="ECO:0000256" key="1">
    <source>
        <dbReference type="SAM" id="Coils"/>
    </source>
</evidence>
<dbReference type="EMBL" id="JBJQOH010000003">
    <property type="protein sequence ID" value="KAL3691541.1"/>
    <property type="molecule type" value="Genomic_DNA"/>
</dbReference>
<feature type="compositionally biased region" description="Basic and acidic residues" evidence="2">
    <location>
        <begin position="346"/>
        <end position="360"/>
    </location>
</feature>
<feature type="compositionally biased region" description="Basic and acidic residues" evidence="2">
    <location>
        <begin position="20"/>
        <end position="37"/>
    </location>
</feature>
<feature type="region of interest" description="Disordered" evidence="2">
    <location>
        <begin position="1"/>
        <end position="88"/>
    </location>
</feature>
<feature type="coiled-coil region" evidence="1">
    <location>
        <begin position="794"/>
        <end position="956"/>
    </location>
</feature>
<feature type="region of interest" description="Disordered" evidence="2">
    <location>
        <begin position="144"/>
        <end position="292"/>
    </location>
</feature>
<name>A0ABD3HN53_9MARC</name>
<feature type="compositionally biased region" description="Low complexity" evidence="2">
    <location>
        <begin position="238"/>
        <end position="250"/>
    </location>
</feature>
<feature type="region of interest" description="Disordered" evidence="2">
    <location>
        <begin position="448"/>
        <end position="490"/>
    </location>
</feature>
<sequence length="1231" mass="139533">MRRIFPLKSTSNHGHSGEFSGRESPRCKSRDPPEIIKRTSSKSRKSDASTSEEVSSAASRNKREHWCPSCPAAENGVRCDTPPSGDENIVVKEEEKGVISPMREILRQSHRNAYVCATTREREADLDLDEALKTVVAGAMSSDFRASPIDKYSSRRSGLGDVEHDVHERLSKPQGKSKVPLAPGRANSAPKNRPQGSLNPPEVPRIHSMRMLNVPDRVFDAQSPRISYSPRGVSPRISEASSSNSNSNESVTPRSRLSNDRRSSISGLTPRSNSRLYSLNEGQPRSVLDKPAVTIGQARKSLDSPRPVRKEVGPPLAAEEKASKYSGARIVAERLAKAFRSTSRTSIKDGKSLTEADRPGSSKSSLGHPTRMFVEHSDASYDGSCSDSSLQAEDGVSLVTLLPHVKPGETQIVNPRKENHVLSWQEFIGEGKSLPSRANDSNGVAARNLEANGSSSMEQRTPTSGGRRIPSPGRQSRPLATSGLHQEDKDKEMLRSWLEGLKRQSEGLNDDLEVKVRQAEERISRLNGEQSILDELDIMHEDEDARGGVAAGISLMQQKIRKQHDEKKRLALEVAAEVKRRITERAAAKEVLVMMKREMESCVRVMEKEKLDLQDGFDKELERRENDWYAKFEKSRSEENWLRERVRRLEEEKGSMQSELEAVASKENNLREKVREFEQQMDGHRKRVEGAEKTILDLRQSLANSIQQTRQAENEVEMVKKAYLETERESQKLSEQVERLQRLCKDHETSIQGLQLGLKNGYRNGSEYKDGTLNVVRKELVRLSEIEKSLRSELESVRVEAINLRTDNRALREKLESLEDQKRTGSTLQDLRAEVASLQLRTAELQDDNNSLSFNLKEALIERDAGKETLKSLESSLLGVEKENKTLQEEIGREKVKIQEKEREIQRLERRVDGLVKNNQMLQNILALREKAAQVCDEEAKEKEKVVRESQQMEMEMRESLQVSARQLCYMNERAELMNDKLLEKESQLSAVRSECAKKDEVVRGLEQSLGDLSKSLDAQNRRIMQLTSRNEELFRLYHAKSKEVEDFHSKMIGDTDMKRVNDQELDQLAGRAKDVQQELESQNMMCKLLKEKLIQREDDLKKQSGEVASLEQSRDWLQIELSRVQSALAEAIHRIAGLERTVAQKEDILLSLQSEKKENLKELAKLRQDLPRAERDRDQIQEEAEEIGREALRLSAEVEVLRRKVAQLEEDVMVKEGQISILRGSFGQSE</sequence>
<keyword evidence="1" id="KW-0175">Coiled coil</keyword>
<organism evidence="3 4">
    <name type="scientific">Riccia sorocarpa</name>
    <dbReference type="NCBI Taxonomy" id="122646"/>
    <lineage>
        <taxon>Eukaryota</taxon>
        <taxon>Viridiplantae</taxon>
        <taxon>Streptophyta</taxon>
        <taxon>Embryophyta</taxon>
        <taxon>Marchantiophyta</taxon>
        <taxon>Marchantiopsida</taxon>
        <taxon>Marchantiidae</taxon>
        <taxon>Marchantiales</taxon>
        <taxon>Ricciaceae</taxon>
        <taxon>Riccia</taxon>
    </lineage>
</organism>
<feature type="region of interest" description="Disordered" evidence="2">
    <location>
        <begin position="341"/>
        <end position="369"/>
    </location>
</feature>
<feature type="coiled-coil region" evidence="1">
    <location>
        <begin position="632"/>
        <end position="750"/>
    </location>
</feature>
<evidence type="ECO:0000313" key="4">
    <source>
        <dbReference type="Proteomes" id="UP001633002"/>
    </source>
</evidence>